<evidence type="ECO:0000313" key="2">
    <source>
        <dbReference type="EMBL" id="EEP28995.1"/>
    </source>
</evidence>
<gene>
    <name evidence="2" type="ORF">GCWU000342_00345</name>
</gene>
<keyword evidence="1" id="KW-0812">Transmembrane</keyword>
<proteinExistence type="predicted"/>
<dbReference type="STRING" id="626523.GCWU000342_00345"/>
<keyword evidence="1" id="KW-0472">Membrane</keyword>
<comment type="caution">
    <text evidence="2">The sequence shown here is derived from an EMBL/GenBank/DDBJ whole genome shotgun (WGS) entry which is preliminary data.</text>
</comment>
<feature type="transmembrane region" description="Helical" evidence="1">
    <location>
        <begin position="6"/>
        <end position="27"/>
    </location>
</feature>
<dbReference type="AlphaFoldDB" id="C4G8P8"/>
<feature type="transmembrane region" description="Helical" evidence="1">
    <location>
        <begin position="62"/>
        <end position="78"/>
    </location>
</feature>
<dbReference type="Proteomes" id="UP000003494">
    <property type="component" value="Unassembled WGS sequence"/>
</dbReference>
<organism evidence="2 3">
    <name type="scientific">Shuttleworthella satelles DSM 14600</name>
    <dbReference type="NCBI Taxonomy" id="626523"/>
    <lineage>
        <taxon>Bacteria</taxon>
        <taxon>Bacillati</taxon>
        <taxon>Bacillota</taxon>
        <taxon>Clostridia</taxon>
        <taxon>Lachnospirales</taxon>
        <taxon>Lachnospiraceae</taxon>
        <taxon>Shuttleworthella</taxon>
    </lineage>
</organism>
<protein>
    <submittedName>
        <fullName evidence="2">Branched-chain amino acid transport protein (AzlD)</fullName>
    </submittedName>
</protein>
<feature type="transmembrane region" description="Helical" evidence="1">
    <location>
        <begin position="83"/>
        <end position="101"/>
    </location>
</feature>
<evidence type="ECO:0000256" key="1">
    <source>
        <dbReference type="SAM" id="Phobius"/>
    </source>
</evidence>
<dbReference type="HOGENOM" id="CLU_157896_2_1_9"/>
<dbReference type="Pfam" id="PF05437">
    <property type="entry name" value="AzlD"/>
    <property type="match status" value="1"/>
</dbReference>
<dbReference type="InterPro" id="IPR008407">
    <property type="entry name" value="Brnchd-chn_aa_trnsp_AzlD"/>
</dbReference>
<evidence type="ECO:0000313" key="3">
    <source>
        <dbReference type="Proteomes" id="UP000003494"/>
    </source>
</evidence>
<keyword evidence="3" id="KW-1185">Reference proteome</keyword>
<dbReference type="eggNOG" id="COG4392">
    <property type="taxonomic scope" value="Bacteria"/>
</dbReference>
<accession>C4G8P8</accession>
<sequence>MRHSIYIYILLMALVTYAIRALPILAFTREIRSPFFKSFLYYVPYAALASMTFPAILTATASPISGLLAFVVALWMAYRKKSLLLVALSACGAVFLAERGMDLARAMQLI</sequence>
<name>C4G8P8_9FIRM</name>
<reference evidence="2" key="1">
    <citation type="submission" date="2009-04" db="EMBL/GenBank/DDBJ databases">
        <authorList>
            <person name="Weinstock G."/>
            <person name="Sodergren E."/>
            <person name="Clifton S."/>
            <person name="Fulton L."/>
            <person name="Fulton B."/>
            <person name="Courtney L."/>
            <person name="Fronick C."/>
            <person name="Harrison M."/>
            <person name="Strong C."/>
            <person name="Farmer C."/>
            <person name="Delahaunty K."/>
            <person name="Markovic C."/>
            <person name="Hall O."/>
            <person name="Minx P."/>
            <person name="Tomlinson C."/>
            <person name="Mitreva M."/>
            <person name="Nelson J."/>
            <person name="Hou S."/>
            <person name="Wollam A."/>
            <person name="Pepin K.H."/>
            <person name="Johnson M."/>
            <person name="Bhonagiri V."/>
            <person name="Nash W.E."/>
            <person name="Warren W."/>
            <person name="Chinwalla A."/>
            <person name="Mardis E.R."/>
            <person name="Wilson R.K."/>
        </authorList>
    </citation>
    <scope>NUCLEOTIDE SEQUENCE [LARGE SCALE GENOMIC DNA]</scope>
    <source>
        <strain evidence="2">DSM 14600</strain>
    </source>
</reference>
<keyword evidence="1" id="KW-1133">Transmembrane helix</keyword>
<dbReference type="EMBL" id="ACIP02000001">
    <property type="protein sequence ID" value="EEP28995.1"/>
    <property type="molecule type" value="Genomic_DNA"/>
</dbReference>
<dbReference type="RefSeq" id="WP_006905383.1">
    <property type="nucleotide sequence ID" value="NZ_GG665866.1"/>
</dbReference>